<evidence type="ECO:0000313" key="1">
    <source>
        <dbReference type="EMBL" id="SAL01551.1"/>
    </source>
</evidence>
<keyword evidence="2" id="KW-1185">Reference proteome</keyword>
<dbReference type="EMBL" id="FCOE02000068">
    <property type="protein sequence ID" value="SAL01551.1"/>
    <property type="molecule type" value="Genomic_DNA"/>
</dbReference>
<reference evidence="1" key="1">
    <citation type="submission" date="2016-01" db="EMBL/GenBank/DDBJ databases">
        <authorList>
            <person name="Peeters C."/>
        </authorList>
    </citation>
    <scope>NUCLEOTIDE SEQUENCE [LARGE SCALE GENOMIC DNA]</scope>
    <source>
        <strain evidence="1">LMG 29323</strain>
    </source>
</reference>
<comment type="caution">
    <text evidence="1">The sequence shown here is derived from an EMBL/GenBank/DDBJ whole genome shotgun (WGS) entry which is preliminary data.</text>
</comment>
<dbReference type="AlphaFoldDB" id="A0A158E3S4"/>
<dbReference type="STRING" id="1777141.AWB80_08151"/>
<protein>
    <submittedName>
        <fullName evidence="1">Uncharacterized protein</fullName>
    </submittedName>
</protein>
<evidence type="ECO:0000313" key="2">
    <source>
        <dbReference type="Proteomes" id="UP000054911"/>
    </source>
</evidence>
<organism evidence="1 2">
    <name type="scientific">Caballeronia pedi</name>
    <dbReference type="NCBI Taxonomy" id="1777141"/>
    <lineage>
        <taxon>Bacteria</taxon>
        <taxon>Pseudomonadati</taxon>
        <taxon>Pseudomonadota</taxon>
        <taxon>Betaproteobacteria</taxon>
        <taxon>Burkholderiales</taxon>
        <taxon>Burkholderiaceae</taxon>
        <taxon>Caballeronia</taxon>
    </lineage>
</organism>
<name>A0A158E3S4_9BURK</name>
<dbReference type="RefSeq" id="WP_143328256.1">
    <property type="nucleotide sequence ID" value="NZ_FCOE02000068.1"/>
</dbReference>
<accession>A0A158E3S4</accession>
<proteinExistence type="predicted"/>
<gene>
    <name evidence="1" type="ORF">AWB80_08151</name>
</gene>
<dbReference type="Proteomes" id="UP000054911">
    <property type="component" value="Unassembled WGS sequence"/>
</dbReference>
<sequence length="101" mass="11056">MSTANHPFKPGDTATLHKLPASLAHMCGMACRVIHTDVAGIAMDVESGRLAFAEGARVAIDDKPYIVPIEYLKPKFIAQPRDIDAKVSWASCGWMPQEYRA</sequence>